<dbReference type="InParanoid" id="B8MPN4"/>
<gene>
    <name evidence="2" type="ORF">TSTA_106830</name>
</gene>
<reference evidence="3" key="1">
    <citation type="journal article" date="2015" name="Genome Announc.">
        <title>Genome sequence of the AIDS-associated pathogen Penicillium marneffei (ATCC18224) and its near taxonomic relative Talaromyces stipitatus (ATCC10500).</title>
        <authorList>
            <person name="Nierman W.C."/>
            <person name="Fedorova-Abrams N.D."/>
            <person name="Andrianopoulos A."/>
        </authorList>
    </citation>
    <scope>NUCLEOTIDE SEQUENCE [LARGE SCALE GENOMIC DNA]</scope>
    <source>
        <strain evidence="3">ATCC 10500 / CBS 375.48 / QM 6759 / NRRL 1006</strain>
    </source>
</reference>
<sequence length="244" mass="27898">MATTSLRDLLEKIQEFAEARRTRKFQDIELEFRGLIHQFCEEVPAVAQALAVAIQEDMTSHESPTRQCASDSSRRLPKREQEQDPPHQPSHSIEPASKKMQCTTQSRGCLDKPTPSIEGESDSLQNTTLEDEDPWCEQYSTPIFIPEGVLVGFWSADASGNGRRPVYCLVETDFEFAYLKGNTFILVRYDDFDPLDEFGDWLGDDTEDEDAMSPEEVKAWVEMMWESRVYAGLQDTTFEDTFDN</sequence>
<accession>B8MPN4</accession>
<name>B8MPN4_TALSN</name>
<proteinExistence type="predicted"/>
<feature type="compositionally biased region" description="Basic and acidic residues" evidence="1">
    <location>
        <begin position="72"/>
        <end position="85"/>
    </location>
</feature>
<evidence type="ECO:0000313" key="2">
    <source>
        <dbReference type="EMBL" id="EED14473.1"/>
    </source>
</evidence>
<dbReference type="AlphaFoldDB" id="B8MPN4"/>
<dbReference type="PhylomeDB" id="B8MPN4"/>
<dbReference type="VEuPathDB" id="FungiDB:TSTA_106830"/>
<protein>
    <submittedName>
        <fullName evidence="2">Uncharacterized protein</fullName>
    </submittedName>
</protein>
<dbReference type="RefSeq" id="XP_002486711.1">
    <property type="nucleotide sequence ID" value="XM_002486666.1"/>
</dbReference>
<evidence type="ECO:0000256" key="1">
    <source>
        <dbReference type="SAM" id="MobiDB-lite"/>
    </source>
</evidence>
<dbReference type="HOGENOM" id="CLU_099563_0_0_1"/>
<evidence type="ECO:0000313" key="3">
    <source>
        <dbReference type="Proteomes" id="UP000001745"/>
    </source>
</evidence>
<feature type="region of interest" description="Disordered" evidence="1">
    <location>
        <begin position="57"/>
        <end position="127"/>
    </location>
</feature>
<dbReference type="GeneID" id="8103583"/>
<organism evidence="2 3">
    <name type="scientific">Talaromyces stipitatus (strain ATCC 10500 / CBS 375.48 / QM 6759 / NRRL 1006)</name>
    <name type="common">Penicillium stipitatum</name>
    <dbReference type="NCBI Taxonomy" id="441959"/>
    <lineage>
        <taxon>Eukaryota</taxon>
        <taxon>Fungi</taxon>
        <taxon>Dikarya</taxon>
        <taxon>Ascomycota</taxon>
        <taxon>Pezizomycotina</taxon>
        <taxon>Eurotiomycetes</taxon>
        <taxon>Eurotiomycetidae</taxon>
        <taxon>Eurotiales</taxon>
        <taxon>Trichocomaceae</taxon>
        <taxon>Talaromyces</taxon>
        <taxon>Talaromyces sect. Talaromyces</taxon>
    </lineage>
</organism>
<dbReference type="OrthoDB" id="4220501at2759"/>
<dbReference type="EMBL" id="EQ962658">
    <property type="protein sequence ID" value="EED14473.1"/>
    <property type="molecule type" value="Genomic_DNA"/>
</dbReference>
<keyword evidence="3" id="KW-1185">Reference proteome</keyword>
<dbReference type="Proteomes" id="UP000001745">
    <property type="component" value="Unassembled WGS sequence"/>
</dbReference>